<dbReference type="EMBL" id="BTSY01000004">
    <property type="protein sequence ID" value="GMT21891.1"/>
    <property type="molecule type" value="Genomic_DNA"/>
</dbReference>
<evidence type="ECO:0000313" key="1">
    <source>
        <dbReference type="EMBL" id="GMT21891.1"/>
    </source>
</evidence>
<feature type="non-terminal residue" evidence="2">
    <location>
        <position position="67"/>
    </location>
</feature>
<accession>A0AAV5X0V9</accession>
<dbReference type="AlphaFoldDB" id="A0AAV5X0V9"/>
<proteinExistence type="predicted"/>
<sequence>MRAGPAEIISTSPPHSWKMCRAYRIVSLRPLVSSFFTAVLLSTVHQRHLLEEVTLVLDWLAPRAQRR</sequence>
<protein>
    <submittedName>
        <fullName evidence="2">Uncharacterized protein</fullName>
    </submittedName>
</protein>
<dbReference type="Proteomes" id="UP001432322">
    <property type="component" value="Unassembled WGS sequence"/>
</dbReference>
<keyword evidence="3" id="KW-1185">Reference proteome</keyword>
<evidence type="ECO:0000313" key="3">
    <source>
        <dbReference type="Proteomes" id="UP001432322"/>
    </source>
</evidence>
<name>A0AAV5X0V9_9BILA</name>
<reference evidence="2" key="1">
    <citation type="submission" date="2023-10" db="EMBL/GenBank/DDBJ databases">
        <title>Genome assembly of Pristionchus species.</title>
        <authorList>
            <person name="Yoshida K."/>
            <person name="Sommer R.J."/>
        </authorList>
    </citation>
    <scope>NUCLEOTIDE SEQUENCE</scope>
    <source>
        <strain evidence="2">RS5133</strain>
    </source>
</reference>
<organism evidence="2 3">
    <name type="scientific">Pristionchus fissidentatus</name>
    <dbReference type="NCBI Taxonomy" id="1538716"/>
    <lineage>
        <taxon>Eukaryota</taxon>
        <taxon>Metazoa</taxon>
        <taxon>Ecdysozoa</taxon>
        <taxon>Nematoda</taxon>
        <taxon>Chromadorea</taxon>
        <taxon>Rhabditida</taxon>
        <taxon>Rhabditina</taxon>
        <taxon>Diplogasteromorpha</taxon>
        <taxon>Diplogasteroidea</taxon>
        <taxon>Neodiplogasteridae</taxon>
        <taxon>Pristionchus</taxon>
    </lineage>
</organism>
<gene>
    <name evidence="1" type="ORF">PFISCL1PPCAC_13188</name>
    <name evidence="2" type="ORF">PFISCL1PPCAC_28515</name>
</gene>
<dbReference type="EMBL" id="BTSY01000072">
    <property type="protein sequence ID" value="GMT37218.1"/>
    <property type="molecule type" value="Genomic_DNA"/>
</dbReference>
<evidence type="ECO:0000313" key="2">
    <source>
        <dbReference type="EMBL" id="GMT37218.1"/>
    </source>
</evidence>
<comment type="caution">
    <text evidence="2">The sequence shown here is derived from an EMBL/GenBank/DDBJ whole genome shotgun (WGS) entry which is preliminary data.</text>
</comment>